<evidence type="ECO:0008006" key="3">
    <source>
        <dbReference type="Google" id="ProtNLM"/>
    </source>
</evidence>
<dbReference type="RefSeq" id="WP_100083254.1">
    <property type="nucleotide sequence ID" value="NZ_LT608334.1"/>
</dbReference>
<feature type="transmembrane region" description="Helical" evidence="1">
    <location>
        <begin position="65"/>
        <end position="86"/>
    </location>
</feature>
<feature type="transmembrane region" description="Helical" evidence="1">
    <location>
        <begin position="37"/>
        <end position="59"/>
    </location>
</feature>
<keyword evidence="1" id="KW-1133">Transmembrane helix</keyword>
<reference evidence="2" key="1">
    <citation type="submission" date="2016-08" db="EMBL/GenBank/DDBJ databases">
        <authorList>
            <person name="Seilhamer J.J."/>
        </authorList>
    </citation>
    <scope>NUCLEOTIDE SEQUENCE</scope>
    <source>
        <strain evidence="2">86</strain>
    </source>
</reference>
<keyword evidence="1" id="KW-0812">Transmembrane</keyword>
<organism evidence="2">
    <name type="scientific">uncultured Pleomorphomonas sp</name>
    <dbReference type="NCBI Taxonomy" id="442121"/>
    <lineage>
        <taxon>Bacteria</taxon>
        <taxon>Pseudomonadati</taxon>
        <taxon>Pseudomonadota</taxon>
        <taxon>Alphaproteobacteria</taxon>
        <taxon>Hyphomicrobiales</taxon>
        <taxon>Pleomorphomonadaceae</taxon>
        <taxon>Pleomorphomonas</taxon>
        <taxon>environmental samples</taxon>
    </lineage>
</organism>
<dbReference type="EMBL" id="FMJD01000013">
    <property type="protein sequence ID" value="SCM79224.1"/>
    <property type="molecule type" value="Genomic_DNA"/>
</dbReference>
<evidence type="ECO:0000256" key="1">
    <source>
        <dbReference type="SAM" id="Phobius"/>
    </source>
</evidence>
<evidence type="ECO:0000313" key="2">
    <source>
        <dbReference type="EMBL" id="SCM79224.1"/>
    </source>
</evidence>
<gene>
    <name evidence="2" type="ORF">KL86PLE_90295</name>
</gene>
<name>A0A212LNX5_9HYPH</name>
<dbReference type="AlphaFoldDB" id="A0A212LNX5"/>
<sequence length="92" mass="10115">MVHCPYCLSAVSENDFVCPACGAEKGYVYFNRKSRGLIFLLMFGLLVPVAVVLAVPLYFQGIGASFWVAVTIALGIGIFTVHRLIVGPTWYR</sequence>
<protein>
    <recommendedName>
        <fullName evidence="3">Zinc ribbon domain-containing protein</fullName>
    </recommendedName>
</protein>
<accession>A0A212LNX5</accession>
<keyword evidence="1" id="KW-0472">Membrane</keyword>
<proteinExistence type="predicted"/>